<feature type="compositionally biased region" description="Low complexity" evidence="1">
    <location>
        <begin position="236"/>
        <end position="245"/>
    </location>
</feature>
<gene>
    <name evidence="2" type="ORF">IFM46972_07556</name>
</gene>
<feature type="region of interest" description="Disordered" evidence="1">
    <location>
        <begin position="138"/>
        <end position="185"/>
    </location>
</feature>
<dbReference type="AlphaFoldDB" id="A0A8H3RY75"/>
<evidence type="ECO:0000313" key="3">
    <source>
        <dbReference type="Proteomes" id="UP000465221"/>
    </source>
</evidence>
<accession>A0A8H3RY75</accession>
<feature type="region of interest" description="Disordered" evidence="1">
    <location>
        <begin position="327"/>
        <end position="352"/>
    </location>
</feature>
<comment type="caution">
    <text evidence="2">The sequence shown here is derived from an EMBL/GenBank/DDBJ whole genome shotgun (WGS) entry which is preliminary data.</text>
</comment>
<feature type="compositionally biased region" description="Low complexity" evidence="1">
    <location>
        <begin position="327"/>
        <end position="340"/>
    </location>
</feature>
<dbReference type="EMBL" id="BLKC01000058">
    <property type="protein sequence ID" value="GFF44464.1"/>
    <property type="molecule type" value="Genomic_DNA"/>
</dbReference>
<evidence type="ECO:0000313" key="2">
    <source>
        <dbReference type="EMBL" id="GFF44464.1"/>
    </source>
</evidence>
<sequence length="527" mass="54773">MNVVWPLALDNGQISCYPPCTYVLPPTTLPTPRTFAYPTLLTGIGVGYEVPTYYVYMGSTTNTTTYITSTPTTTLTIPDVVTPVVSFWDVAIEPSVTASVIIPTPSIIQSAFSITWPPLVRNSTTYLGTVVPFYPPPWTPDPQNLTPSPTSTSTTTTTTGGGTKTTGGNDHDYPPVTHHSGPPKPKCTDRKLCGGGCHKGLGGLLNSVFHACINHAGRAVGAWTNDTPDDDDDPNGDPSKSSSECSTATYSSCSTACITASSTSSCSSTCRDIVGCDTTGTSMVGTYTLPPILAGTAETWSDAGYTASDLTADWAAGSSIYNSEHFGSSSGPITSGPSPTSGGGGGGGGGTGTTITKVVIETETYTTTYPASVGVVGMAAAQRIGYRNIVVSDYDLNFYTVSETRDVCQGKFSTEYGAASPRPKSWTDIPQSVTFFSHLDLLATKYTNCIYTNAAAPSPGDGGTVSCDGLTLPCHVATGPILGCNPDMLAGWLTSFKPLINCPVKTMTSSVVTATITVTETLTTTIP</sequence>
<organism evidence="2 3">
    <name type="scientific">Aspergillus udagawae</name>
    <dbReference type="NCBI Taxonomy" id="91492"/>
    <lineage>
        <taxon>Eukaryota</taxon>
        <taxon>Fungi</taxon>
        <taxon>Dikarya</taxon>
        <taxon>Ascomycota</taxon>
        <taxon>Pezizomycotina</taxon>
        <taxon>Eurotiomycetes</taxon>
        <taxon>Eurotiomycetidae</taxon>
        <taxon>Eurotiales</taxon>
        <taxon>Aspergillaceae</taxon>
        <taxon>Aspergillus</taxon>
        <taxon>Aspergillus subgen. Fumigati</taxon>
    </lineage>
</organism>
<name>A0A8H3RY75_9EURO</name>
<evidence type="ECO:0000256" key="1">
    <source>
        <dbReference type="SAM" id="MobiDB-lite"/>
    </source>
</evidence>
<dbReference type="Proteomes" id="UP000465221">
    <property type="component" value="Unassembled WGS sequence"/>
</dbReference>
<feature type="region of interest" description="Disordered" evidence="1">
    <location>
        <begin position="223"/>
        <end position="245"/>
    </location>
</feature>
<feature type="compositionally biased region" description="Gly residues" evidence="1">
    <location>
        <begin position="341"/>
        <end position="352"/>
    </location>
</feature>
<feature type="compositionally biased region" description="Low complexity" evidence="1">
    <location>
        <begin position="146"/>
        <end position="158"/>
    </location>
</feature>
<proteinExistence type="predicted"/>
<protein>
    <submittedName>
        <fullName evidence="2">Uncharacterized protein</fullName>
    </submittedName>
</protein>
<reference evidence="2 3" key="1">
    <citation type="submission" date="2020-01" db="EMBL/GenBank/DDBJ databases">
        <title>Draft genome sequence of Aspergillus udagawae IFM 46972.</title>
        <authorList>
            <person name="Takahashi H."/>
            <person name="Yaguchi T."/>
        </authorList>
    </citation>
    <scope>NUCLEOTIDE SEQUENCE [LARGE SCALE GENOMIC DNA]</scope>
    <source>
        <strain evidence="2 3">IFM 46972</strain>
    </source>
</reference>